<feature type="non-terminal residue" evidence="2">
    <location>
        <position position="1"/>
    </location>
</feature>
<dbReference type="EMBL" id="CAAALY010258348">
    <property type="protein sequence ID" value="VEL38596.1"/>
    <property type="molecule type" value="Genomic_DNA"/>
</dbReference>
<name>A0A3S5BAI0_9PLAT</name>
<evidence type="ECO:0000256" key="1">
    <source>
        <dbReference type="SAM" id="MobiDB-lite"/>
    </source>
</evidence>
<comment type="caution">
    <text evidence="2">The sequence shown here is derived from an EMBL/GenBank/DDBJ whole genome shotgun (WGS) entry which is preliminary data.</text>
</comment>
<gene>
    <name evidence="2" type="ORF">PXEA_LOCUS32036</name>
</gene>
<organism evidence="2 3">
    <name type="scientific">Protopolystoma xenopodis</name>
    <dbReference type="NCBI Taxonomy" id="117903"/>
    <lineage>
        <taxon>Eukaryota</taxon>
        <taxon>Metazoa</taxon>
        <taxon>Spiralia</taxon>
        <taxon>Lophotrochozoa</taxon>
        <taxon>Platyhelminthes</taxon>
        <taxon>Monogenea</taxon>
        <taxon>Polyopisthocotylea</taxon>
        <taxon>Polystomatidea</taxon>
        <taxon>Polystomatidae</taxon>
        <taxon>Protopolystoma</taxon>
    </lineage>
</organism>
<accession>A0A3S5BAI0</accession>
<keyword evidence="3" id="KW-1185">Reference proteome</keyword>
<feature type="region of interest" description="Disordered" evidence="1">
    <location>
        <begin position="211"/>
        <end position="241"/>
    </location>
</feature>
<proteinExistence type="predicted"/>
<sequence length="241" mass="26359">MLVSGKRHGGEEIIIDDIQFSGARVPSDYCLRLGVPVQTDLPGIANKTYLWLSPWLIQLALRQPHTFTRHHLDAMRRISENIFHTSNFNQDSPAPVSPSLTLSTSDACNTILASSSQTNQENISFTNLPPSSSLLRHLCTTEPSQTIPPLSNLQPTATAQLHNSDYVSTDSSVLFSSLHPNFGLQTSLLDTGGSRIGPRLEFYSELLHHNPDSTSADNATNIASPYSSINTGNQHDLLSQL</sequence>
<reference evidence="2" key="1">
    <citation type="submission" date="2018-11" db="EMBL/GenBank/DDBJ databases">
        <authorList>
            <consortium name="Pathogen Informatics"/>
        </authorList>
    </citation>
    <scope>NUCLEOTIDE SEQUENCE</scope>
</reference>
<dbReference type="AlphaFoldDB" id="A0A3S5BAI0"/>
<evidence type="ECO:0000313" key="3">
    <source>
        <dbReference type="Proteomes" id="UP000784294"/>
    </source>
</evidence>
<protein>
    <submittedName>
        <fullName evidence="2">Uncharacterized protein</fullName>
    </submittedName>
</protein>
<dbReference type="Proteomes" id="UP000784294">
    <property type="component" value="Unassembled WGS sequence"/>
</dbReference>
<evidence type="ECO:0000313" key="2">
    <source>
        <dbReference type="EMBL" id="VEL38596.1"/>
    </source>
</evidence>
<feature type="compositionally biased region" description="Polar residues" evidence="1">
    <location>
        <begin position="212"/>
        <end position="241"/>
    </location>
</feature>